<keyword evidence="4" id="KW-1185">Reference proteome</keyword>
<keyword evidence="2" id="KW-1133">Transmembrane helix</keyword>
<dbReference type="Gene3D" id="2.60.120.380">
    <property type="match status" value="2"/>
</dbReference>
<feature type="compositionally biased region" description="Pro residues" evidence="1">
    <location>
        <begin position="175"/>
        <end position="187"/>
    </location>
</feature>
<proteinExistence type="predicted"/>
<dbReference type="eggNOG" id="COG3391">
    <property type="taxonomic scope" value="Bacteria"/>
</dbReference>
<dbReference type="RefSeq" id="WP_012121599.1">
    <property type="nucleotide sequence ID" value="NC_009767.1"/>
</dbReference>
<feature type="compositionally biased region" description="Low complexity" evidence="1">
    <location>
        <begin position="162"/>
        <end position="174"/>
    </location>
</feature>
<feature type="region of interest" description="Disordered" evidence="1">
    <location>
        <begin position="162"/>
        <end position="200"/>
    </location>
</feature>
<gene>
    <name evidence="3" type="ordered locus">Rcas_3121</name>
</gene>
<evidence type="ECO:0008006" key="5">
    <source>
        <dbReference type="Google" id="ProtNLM"/>
    </source>
</evidence>
<dbReference type="STRING" id="383372.Rcas_3121"/>
<dbReference type="eggNOG" id="COG1572">
    <property type="taxonomic scope" value="Bacteria"/>
</dbReference>
<keyword evidence="2" id="KW-0472">Membrane</keyword>
<sequence length="792" mass="86894">MSHQRTTRRKTIVTLILVGMLAALVVSIPLTIVQAQQVVQITQVGAPPSGDPGTIITLTFQLTNNINDATAASPTTTFNITTSNVPSGITVSAPGPVQLPNNSPGVNANFTLQLSIGGNVVPGTYNNLLVTVTGSYNSTSGVRTVSASTFGVFVVTVGGQTATPTLSPTVTPTPTRTPGPTPTPGPTCPEGARDPGNDPGSARLVLIDSPVTHGICEIGDEDWFRFGGVGGKVYTIDIERMDAGLDLSLELYDENGQRLAFNDDFFNRNPASPDPKDIKPRIQSWRAPRDGFYYVRVRDTLSIGGGNRTYVFVVRSESYGPTAALVGEICRDLYEDDGLPEQATLILPNEIQPGRRLCPTGDADWVKFFGKAGKVYYIYTDTRPYRNTPDFNNQTQAGADTVMYLFDRDGIRLLDFSDDIAGSLDSQIRFIPRVDGFYYVQIKNNGDLGNQFIRYDLILQLCVPDEECGRAPQPAVAPTPAGPTPTVVPFDDRTPTPTGTPPPGASVGTESGDAQDGTARAFVNGPLVGFADVAFDQLWQRTDRVIASGRVQRSWMWGPRGLMARAESYQQAISGMRQVQYFDKGRMELNNPFGDRSNPWFVTSGLLVMELVTGRMQVGDAEFVQREAASIPVAGDADDPNAPFYASFALAITRAEPDQTGQLPRMTIDRQGRIGAYEGPTRAETRIAHYVPESGHNIPAVFWEYLNARGLIYEHGRLRNDRLFDWLFTLGYPISEPFWVRVRLGGVEHDVLIQLFERRTLTYVPDNPPGWRVEMGNVGRHYYRWRYGEDLP</sequence>
<dbReference type="Proteomes" id="UP000000263">
    <property type="component" value="Chromosome"/>
</dbReference>
<protein>
    <recommendedName>
        <fullName evidence="5">Peptidase domain protein</fullName>
    </recommendedName>
</protein>
<name>A7NNN4_ROSCS</name>
<dbReference type="AlphaFoldDB" id="A7NNN4"/>
<dbReference type="HOGENOM" id="CLU_354467_0_0_0"/>
<accession>A7NNN4</accession>
<evidence type="ECO:0000256" key="2">
    <source>
        <dbReference type="SAM" id="Phobius"/>
    </source>
</evidence>
<evidence type="ECO:0000256" key="1">
    <source>
        <dbReference type="SAM" id="MobiDB-lite"/>
    </source>
</evidence>
<evidence type="ECO:0000313" key="4">
    <source>
        <dbReference type="Proteomes" id="UP000000263"/>
    </source>
</evidence>
<evidence type="ECO:0000313" key="3">
    <source>
        <dbReference type="EMBL" id="ABU59175.1"/>
    </source>
</evidence>
<dbReference type="KEGG" id="rca:Rcas_3121"/>
<dbReference type="EMBL" id="CP000804">
    <property type="protein sequence ID" value="ABU59175.1"/>
    <property type="molecule type" value="Genomic_DNA"/>
</dbReference>
<feature type="region of interest" description="Disordered" evidence="1">
    <location>
        <begin position="469"/>
        <end position="516"/>
    </location>
</feature>
<reference evidence="3 4" key="1">
    <citation type="submission" date="2007-08" db="EMBL/GenBank/DDBJ databases">
        <title>Complete sequence of Roseiflexus castenholzii DSM 13941.</title>
        <authorList>
            <consortium name="US DOE Joint Genome Institute"/>
            <person name="Copeland A."/>
            <person name="Lucas S."/>
            <person name="Lapidus A."/>
            <person name="Barry K."/>
            <person name="Glavina del Rio T."/>
            <person name="Dalin E."/>
            <person name="Tice H."/>
            <person name="Pitluck S."/>
            <person name="Thompson L.S."/>
            <person name="Brettin T."/>
            <person name="Bruce D."/>
            <person name="Detter J.C."/>
            <person name="Han C."/>
            <person name="Tapia R."/>
            <person name="Schmutz J."/>
            <person name="Larimer F."/>
            <person name="Land M."/>
            <person name="Hauser L."/>
            <person name="Kyrpides N."/>
            <person name="Mikhailova N."/>
            <person name="Bryant D.A."/>
            <person name="Hanada S."/>
            <person name="Tsukatani Y."/>
            <person name="Richardson P."/>
        </authorList>
    </citation>
    <scope>NUCLEOTIDE SEQUENCE [LARGE SCALE GENOMIC DNA]</scope>
    <source>
        <strain evidence="4">DSM 13941 / HLO8</strain>
    </source>
</reference>
<organism evidence="3 4">
    <name type="scientific">Roseiflexus castenholzii (strain DSM 13941 / HLO8)</name>
    <dbReference type="NCBI Taxonomy" id="383372"/>
    <lineage>
        <taxon>Bacteria</taxon>
        <taxon>Bacillati</taxon>
        <taxon>Chloroflexota</taxon>
        <taxon>Chloroflexia</taxon>
        <taxon>Chloroflexales</taxon>
        <taxon>Roseiflexineae</taxon>
        <taxon>Roseiflexaceae</taxon>
        <taxon>Roseiflexus</taxon>
    </lineage>
</organism>
<feature type="transmembrane region" description="Helical" evidence="2">
    <location>
        <begin position="12"/>
        <end position="33"/>
    </location>
</feature>
<keyword evidence="2" id="KW-0812">Transmembrane</keyword>